<dbReference type="GO" id="GO:0016787">
    <property type="term" value="F:hydrolase activity"/>
    <property type="evidence" value="ECO:0007669"/>
    <property type="project" value="UniProtKB-KW"/>
</dbReference>
<dbReference type="Proteomes" id="UP000523007">
    <property type="component" value="Unassembled WGS sequence"/>
</dbReference>
<reference evidence="2 3" key="1">
    <citation type="submission" date="2020-08" db="EMBL/GenBank/DDBJ databases">
        <title>Sequencing the genomes of 1000 actinobacteria strains.</title>
        <authorList>
            <person name="Klenk H.-P."/>
        </authorList>
    </citation>
    <scope>NUCLEOTIDE SEQUENCE [LARGE SCALE GENOMIC DNA]</scope>
    <source>
        <strain evidence="2 3">DSM 102030</strain>
    </source>
</reference>
<keyword evidence="3" id="KW-1185">Reference proteome</keyword>
<feature type="transmembrane region" description="Helical" evidence="1">
    <location>
        <begin position="147"/>
        <end position="168"/>
    </location>
</feature>
<keyword evidence="1" id="KW-0472">Membrane</keyword>
<keyword evidence="2" id="KW-0378">Hydrolase</keyword>
<evidence type="ECO:0000313" key="3">
    <source>
        <dbReference type="Proteomes" id="UP000523007"/>
    </source>
</evidence>
<evidence type="ECO:0000313" key="2">
    <source>
        <dbReference type="EMBL" id="MBB4931884.1"/>
    </source>
</evidence>
<dbReference type="EMBL" id="JACHJT010000001">
    <property type="protein sequence ID" value="MBB4931884.1"/>
    <property type="molecule type" value="Genomic_DNA"/>
</dbReference>
<dbReference type="RefSeq" id="WP_184578776.1">
    <property type="nucleotide sequence ID" value="NZ_JACHJT010000001.1"/>
</dbReference>
<gene>
    <name evidence="2" type="ORF">F4561_002704</name>
</gene>
<feature type="transmembrane region" description="Helical" evidence="1">
    <location>
        <begin position="117"/>
        <end position="135"/>
    </location>
</feature>
<accession>A0A7W7RH44</accession>
<organism evidence="2 3">
    <name type="scientific">Lipingzhangella halophila</name>
    <dbReference type="NCBI Taxonomy" id="1783352"/>
    <lineage>
        <taxon>Bacteria</taxon>
        <taxon>Bacillati</taxon>
        <taxon>Actinomycetota</taxon>
        <taxon>Actinomycetes</taxon>
        <taxon>Streptosporangiales</taxon>
        <taxon>Nocardiopsidaceae</taxon>
        <taxon>Lipingzhangella</taxon>
    </lineage>
</organism>
<protein>
    <submittedName>
        <fullName evidence="2">Membrane-bound metal-dependent hydrolase YbcI (DUF457 family)</fullName>
    </submittedName>
</protein>
<dbReference type="Pfam" id="PF04307">
    <property type="entry name" value="YdjM"/>
    <property type="match status" value="1"/>
</dbReference>
<dbReference type="AlphaFoldDB" id="A0A7W7RH44"/>
<proteinExistence type="predicted"/>
<dbReference type="InterPro" id="IPR007404">
    <property type="entry name" value="YdjM-like"/>
</dbReference>
<evidence type="ECO:0000256" key="1">
    <source>
        <dbReference type="SAM" id="Phobius"/>
    </source>
</evidence>
<keyword evidence="1" id="KW-1133">Transmembrane helix</keyword>
<comment type="caution">
    <text evidence="2">The sequence shown here is derived from an EMBL/GenBank/DDBJ whole genome shotgun (WGS) entry which is preliminary data.</text>
</comment>
<keyword evidence="1" id="KW-0812">Transmembrane</keyword>
<name>A0A7W7RH44_9ACTN</name>
<sequence>MMGSTHSATGSLAGVVVAGLLGDAGIVELATGAAVGAGAALLPDLDHPVSTATRSQGPASRTACSGLRALSGAVFQATRTRYDDGCEDDGGQHRHLTHTLPACAAVGTGVWAAASHWVGAAVALWLLVSLGLRGLGQCLTGKDRRELSQWTTVSVGAGLAATVVMVAAPPAPVVLGMVVGVGMVVHILGDWLTPQGVSLAWPLVHRGKRWWMFRSPVAFKAGDCWQETAVRWVCWSGTPLTAAWAIM</sequence>